<feature type="transmembrane region" description="Helical" evidence="4">
    <location>
        <begin position="20"/>
        <end position="40"/>
    </location>
</feature>
<reference evidence="5 6" key="1">
    <citation type="submission" date="2016-05" db="EMBL/GenBank/DDBJ databases">
        <title>Microbial solvent formation.</title>
        <authorList>
            <person name="Poehlein A."/>
            <person name="Montoya Solano J.D."/>
            <person name="Flitsch S."/>
            <person name="Krabben P."/>
            <person name="Duerre P."/>
            <person name="Daniel R."/>
        </authorList>
    </citation>
    <scope>NUCLEOTIDE SEQUENCE [LARGE SCALE GENOMIC DNA]</scope>
    <source>
        <strain evidence="5 6">L1-8</strain>
    </source>
</reference>
<dbReference type="EC" id="1.1.1.6" evidence="5"/>
<feature type="transmembrane region" description="Helical" evidence="4">
    <location>
        <begin position="96"/>
        <end position="117"/>
    </location>
</feature>
<keyword evidence="4" id="KW-0812">Transmembrane</keyword>
<dbReference type="GO" id="GO:0008888">
    <property type="term" value="F:glycerol dehydrogenase (NAD+) activity"/>
    <property type="evidence" value="ECO:0007669"/>
    <property type="project" value="UniProtKB-EC"/>
</dbReference>
<dbReference type="InterPro" id="IPR016205">
    <property type="entry name" value="Glycerol_DH"/>
</dbReference>
<dbReference type="AlphaFoldDB" id="A0A1S8NDN7"/>
<dbReference type="EMBL" id="LZYZ01000002">
    <property type="protein sequence ID" value="OOM14513.1"/>
    <property type="molecule type" value="Genomic_DNA"/>
</dbReference>
<keyword evidence="1" id="KW-0479">Metal-binding</keyword>
<evidence type="ECO:0000256" key="3">
    <source>
        <dbReference type="ARBA" id="ARBA00023027"/>
    </source>
</evidence>
<protein>
    <submittedName>
        <fullName evidence="5">Glycerol dehydrogenase</fullName>
        <ecNumber evidence="5">1.1.1.6</ecNumber>
    </submittedName>
</protein>
<dbReference type="PANTHER" id="PTHR43616:SF5">
    <property type="entry name" value="GLYCEROL DEHYDROGENASE 1"/>
    <property type="match status" value="1"/>
</dbReference>
<comment type="caution">
    <text evidence="5">The sequence shown here is derived from an EMBL/GenBank/DDBJ whole genome shotgun (WGS) entry which is preliminary data.</text>
</comment>
<keyword evidence="4" id="KW-1133">Transmembrane helix</keyword>
<dbReference type="GO" id="GO:0046872">
    <property type="term" value="F:metal ion binding"/>
    <property type="evidence" value="ECO:0007669"/>
    <property type="project" value="UniProtKB-KW"/>
</dbReference>
<proteinExistence type="predicted"/>
<keyword evidence="4" id="KW-0472">Membrane</keyword>
<name>A0A1S8NDN7_CLOSA</name>
<dbReference type="Gene3D" id="3.40.50.1970">
    <property type="match status" value="1"/>
</dbReference>
<accession>A0A1S8NDN7</accession>
<organism evidence="5 6">
    <name type="scientific">Clostridium saccharobutylicum</name>
    <dbReference type="NCBI Taxonomy" id="169679"/>
    <lineage>
        <taxon>Bacteria</taxon>
        <taxon>Bacillati</taxon>
        <taxon>Bacillota</taxon>
        <taxon>Clostridia</taxon>
        <taxon>Eubacteriales</taxon>
        <taxon>Clostridiaceae</taxon>
        <taxon>Clostridium</taxon>
    </lineage>
</organism>
<evidence type="ECO:0000313" key="6">
    <source>
        <dbReference type="Proteomes" id="UP000191154"/>
    </source>
</evidence>
<dbReference type="PANTHER" id="PTHR43616">
    <property type="entry name" value="GLYCEROL DEHYDROGENASE"/>
    <property type="match status" value="1"/>
</dbReference>
<evidence type="ECO:0000256" key="4">
    <source>
        <dbReference type="SAM" id="Phobius"/>
    </source>
</evidence>
<sequence>MQNSSTIIVKTLSDMLDKPYFTFPTLASNCAACTAVSVIYNSDGTFKEYYYLKQPSYHTFINTKIVADSPEKLLWAGIGDDLSKECEVKFACRDKYMYHTPLILSSYVFSFVFSAIASEV</sequence>
<evidence type="ECO:0000313" key="5">
    <source>
        <dbReference type="EMBL" id="OOM14513.1"/>
    </source>
</evidence>
<dbReference type="Proteomes" id="UP000191154">
    <property type="component" value="Unassembled WGS sequence"/>
</dbReference>
<keyword evidence="2 5" id="KW-0560">Oxidoreductase</keyword>
<dbReference type="SUPFAM" id="SSF56796">
    <property type="entry name" value="Dehydroquinate synthase-like"/>
    <property type="match status" value="1"/>
</dbReference>
<keyword evidence="3" id="KW-0520">NAD</keyword>
<evidence type="ECO:0000256" key="2">
    <source>
        <dbReference type="ARBA" id="ARBA00023002"/>
    </source>
</evidence>
<gene>
    <name evidence="5" type="primary">gldA_2</name>
    <name evidence="5" type="ORF">CLOSAC_13930</name>
</gene>
<evidence type="ECO:0000256" key="1">
    <source>
        <dbReference type="ARBA" id="ARBA00022723"/>
    </source>
</evidence>